<gene>
    <name evidence="1" type="ORF">BV22DRAFT_1052294</name>
</gene>
<dbReference type="Proteomes" id="UP000790709">
    <property type="component" value="Unassembled WGS sequence"/>
</dbReference>
<proteinExistence type="predicted"/>
<name>A0ACB8AXE6_9AGAM</name>
<keyword evidence="2" id="KW-1185">Reference proteome</keyword>
<organism evidence="1 2">
    <name type="scientific">Leucogyrophana mollusca</name>
    <dbReference type="NCBI Taxonomy" id="85980"/>
    <lineage>
        <taxon>Eukaryota</taxon>
        <taxon>Fungi</taxon>
        <taxon>Dikarya</taxon>
        <taxon>Basidiomycota</taxon>
        <taxon>Agaricomycotina</taxon>
        <taxon>Agaricomycetes</taxon>
        <taxon>Agaricomycetidae</taxon>
        <taxon>Boletales</taxon>
        <taxon>Boletales incertae sedis</taxon>
        <taxon>Leucogyrophana</taxon>
    </lineage>
</organism>
<reference evidence="1" key="1">
    <citation type="journal article" date="2021" name="New Phytol.">
        <title>Evolutionary innovations through gain and loss of genes in the ectomycorrhizal Boletales.</title>
        <authorList>
            <person name="Wu G."/>
            <person name="Miyauchi S."/>
            <person name="Morin E."/>
            <person name="Kuo A."/>
            <person name="Drula E."/>
            <person name="Varga T."/>
            <person name="Kohler A."/>
            <person name="Feng B."/>
            <person name="Cao Y."/>
            <person name="Lipzen A."/>
            <person name="Daum C."/>
            <person name="Hundley H."/>
            <person name="Pangilinan J."/>
            <person name="Johnson J."/>
            <person name="Barry K."/>
            <person name="LaButti K."/>
            <person name="Ng V."/>
            <person name="Ahrendt S."/>
            <person name="Min B."/>
            <person name="Choi I.G."/>
            <person name="Park H."/>
            <person name="Plett J.M."/>
            <person name="Magnuson J."/>
            <person name="Spatafora J.W."/>
            <person name="Nagy L.G."/>
            <person name="Henrissat B."/>
            <person name="Grigoriev I.V."/>
            <person name="Yang Z.L."/>
            <person name="Xu J."/>
            <person name="Martin F.M."/>
        </authorList>
    </citation>
    <scope>NUCLEOTIDE SEQUENCE</scope>
    <source>
        <strain evidence="1">KUC20120723A-06</strain>
    </source>
</reference>
<evidence type="ECO:0000313" key="1">
    <source>
        <dbReference type="EMBL" id="KAH7917641.1"/>
    </source>
</evidence>
<dbReference type="EMBL" id="MU266983">
    <property type="protein sequence ID" value="KAH7917641.1"/>
    <property type="molecule type" value="Genomic_DNA"/>
</dbReference>
<accession>A0ACB8AXE6</accession>
<comment type="caution">
    <text evidence="1">The sequence shown here is derived from an EMBL/GenBank/DDBJ whole genome shotgun (WGS) entry which is preliminary data.</text>
</comment>
<protein>
    <submittedName>
        <fullName evidence="1">Uncharacterized protein</fullName>
    </submittedName>
</protein>
<evidence type="ECO:0000313" key="2">
    <source>
        <dbReference type="Proteomes" id="UP000790709"/>
    </source>
</evidence>
<sequence>MELSSSRTWYLRGARLGRHRAHDARPPLAVSSAVLVGKASVLGGGSGSSTISSVLSTNTVLANQQERRAAGDRQQGMVDRKGHPFPHSLGGFSVNGAQPFNNAPGGFDSFAGINAFHAEDTQCVPDAAMGKDGDAAAFCRRSSNYNSPNLNRNNSGKFTQQPQRGGLAGDRAHTTSPRSWTKWVQFDVSWTWGRRDSEKARKVLEGTALKRVVDSEPVPAAVSAVVDVKASAAKLTVIPDAKPVSRANPTPLGARSYSGGAVVGVRWYSVFAADRNDILASSSALCPRHHRGSTHTIAYTCLAFVTPCQTTVPDKERHVVDANPVAPVYITLNPMVPT</sequence>